<reference evidence="2" key="1">
    <citation type="submission" date="2016-11" db="EMBL/GenBank/DDBJ databases">
        <authorList>
            <person name="Varghese N."/>
            <person name="Submissions S."/>
        </authorList>
    </citation>
    <scope>NUCLEOTIDE SEQUENCE [LARGE SCALE GENOMIC DNA]</scope>
    <source>
        <strain evidence="2">DSM 16219</strain>
    </source>
</reference>
<evidence type="ECO:0000313" key="1">
    <source>
        <dbReference type="EMBL" id="SHL17853.1"/>
    </source>
</evidence>
<dbReference type="OrthoDB" id="9925649at2"/>
<accession>A0A1M6YI94</accession>
<gene>
    <name evidence="1" type="ORF">SAMN02745216_04764</name>
</gene>
<protein>
    <submittedName>
        <fullName evidence="1">Uncharacterized protein</fullName>
    </submittedName>
</protein>
<organism evidence="1 2">
    <name type="scientific">Desulfatibacillum alkenivorans DSM 16219</name>
    <dbReference type="NCBI Taxonomy" id="1121393"/>
    <lineage>
        <taxon>Bacteria</taxon>
        <taxon>Pseudomonadati</taxon>
        <taxon>Thermodesulfobacteriota</taxon>
        <taxon>Desulfobacteria</taxon>
        <taxon>Desulfobacterales</taxon>
        <taxon>Desulfatibacillaceae</taxon>
        <taxon>Desulfatibacillum</taxon>
    </lineage>
</organism>
<dbReference type="AlphaFoldDB" id="A0A1M6YI94"/>
<evidence type="ECO:0000313" key="2">
    <source>
        <dbReference type="Proteomes" id="UP000183994"/>
    </source>
</evidence>
<sequence length="137" mass="16260">MEIKQKAKQIVKKIWEEFGQICIPDRITEEMPCRDQEREQIEAQFSGIRRTDLTENDVSMMLIDSALILPEAFLYFLPRVVNDVLLSNADIYFLTPQIDILMNINWLTYKQKCALKQLKALLTYVEEHYDEYYFNGL</sequence>
<dbReference type="EMBL" id="FQZU01000049">
    <property type="protein sequence ID" value="SHL17853.1"/>
    <property type="molecule type" value="Genomic_DNA"/>
</dbReference>
<proteinExistence type="predicted"/>
<name>A0A1M6YI94_9BACT</name>
<dbReference type="Proteomes" id="UP000183994">
    <property type="component" value="Unassembled WGS sequence"/>
</dbReference>
<dbReference type="RefSeq" id="WP_073478745.1">
    <property type="nucleotide sequence ID" value="NZ_FQZU01000049.1"/>
</dbReference>
<keyword evidence="2" id="KW-1185">Reference proteome</keyword>